<dbReference type="EMBL" id="JAYMYQ010000010">
    <property type="protein sequence ID" value="KAK7307444.1"/>
    <property type="molecule type" value="Genomic_DNA"/>
</dbReference>
<dbReference type="Proteomes" id="UP001367508">
    <property type="component" value="Unassembled WGS sequence"/>
</dbReference>
<proteinExistence type="predicted"/>
<reference evidence="1 2" key="1">
    <citation type="submission" date="2024-01" db="EMBL/GenBank/DDBJ databases">
        <title>The genomes of 5 underutilized Papilionoideae crops provide insights into root nodulation and disease resistanc.</title>
        <authorList>
            <person name="Jiang F."/>
        </authorList>
    </citation>
    <scope>NUCLEOTIDE SEQUENCE [LARGE SCALE GENOMIC DNA]</scope>
    <source>
        <strain evidence="1">LVBAO_FW01</strain>
        <tissue evidence="1">Leaves</tissue>
    </source>
</reference>
<comment type="caution">
    <text evidence="1">The sequence shown here is derived from an EMBL/GenBank/DDBJ whole genome shotgun (WGS) entry which is preliminary data.</text>
</comment>
<gene>
    <name evidence="1" type="ORF">VNO77_40519</name>
</gene>
<sequence>MMWYSHVVSLEFGEVATSLANIMHYYLWYNRGHDGIEIGLEVYNWHVLRVLELPPQNGGMRSASCGGYDKWTTI</sequence>
<organism evidence="1 2">
    <name type="scientific">Canavalia gladiata</name>
    <name type="common">Sword bean</name>
    <name type="synonym">Dolichos gladiatus</name>
    <dbReference type="NCBI Taxonomy" id="3824"/>
    <lineage>
        <taxon>Eukaryota</taxon>
        <taxon>Viridiplantae</taxon>
        <taxon>Streptophyta</taxon>
        <taxon>Embryophyta</taxon>
        <taxon>Tracheophyta</taxon>
        <taxon>Spermatophyta</taxon>
        <taxon>Magnoliopsida</taxon>
        <taxon>eudicotyledons</taxon>
        <taxon>Gunneridae</taxon>
        <taxon>Pentapetalae</taxon>
        <taxon>rosids</taxon>
        <taxon>fabids</taxon>
        <taxon>Fabales</taxon>
        <taxon>Fabaceae</taxon>
        <taxon>Papilionoideae</taxon>
        <taxon>50 kb inversion clade</taxon>
        <taxon>NPAAA clade</taxon>
        <taxon>indigoferoid/millettioid clade</taxon>
        <taxon>Phaseoleae</taxon>
        <taxon>Canavalia</taxon>
    </lineage>
</organism>
<evidence type="ECO:0000313" key="1">
    <source>
        <dbReference type="EMBL" id="KAK7307444.1"/>
    </source>
</evidence>
<evidence type="ECO:0000313" key="2">
    <source>
        <dbReference type="Proteomes" id="UP001367508"/>
    </source>
</evidence>
<name>A0AAN9PRD6_CANGL</name>
<protein>
    <submittedName>
        <fullName evidence="1">Uncharacterized protein</fullName>
    </submittedName>
</protein>
<keyword evidence="2" id="KW-1185">Reference proteome</keyword>
<dbReference type="AlphaFoldDB" id="A0AAN9PRD6"/>
<accession>A0AAN9PRD6</accession>